<dbReference type="EMBL" id="LAZR01000059">
    <property type="protein sequence ID" value="KKN97290.1"/>
    <property type="molecule type" value="Genomic_DNA"/>
</dbReference>
<reference evidence="5" key="1">
    <citation type="journal article" date="2015" name="Nature">
        <title>Complex archaea that bridge the gap between prokaryotes and eukaryotes.</title>
        <authorList>
            <person name="Spang A."/>
            <person name="Saw J.H."/>
            <person name="Jorgensen S.L."/>
            <person name="Zaremba-Niedzwiedzka K."/>
            <person name="Martijn J."/>
            <person name="Lind A.E."/>
            <person name="van Eijk R."/>
            <person name="Schleper C."/>
            <person name="Guy L."/>
            <person name="Ettema T.J."/>
        </authorList>
    </citation>
    <scope>NUCLEOTIDE SEQUENCE</scope>
</reference>
<dbReference type="InterPro" id="IPR000524">
    <property type="entry name" value="Tscrpt_reg_HTH_GntR"/>
</dbReference>
<dbReference type="GO" id="GO:0003700">
    <property type="term" value="F:DNA-binding transcription factor activity"/>
    <property type="evidence" value="ECO:0007669"/>
    <property type="project" value="InterPro"/>
</dbReference>
<dbReference type="SUPFAM" id="SSF46785">
    <property type="entry name" value="Winged helix' DNA-binding domain"/>
    <property type="match status" value="1"/>
</dbReference>
<dbReference type="Gene3D" id="1.10.10.10">
    <property type="entry name" value="Winged helix-like DNA-binding domain superfamily/Winged helix DNA-binding domain"/>
    <property type="match status" value="1"/>
</dbReference>
<gene>
    <name evidence="5" type="ORF">LCGC14_0159790</name>
</gene>
<evidence type="ECO:0000313" key="5">
    <source>
        <dbReference type="EMBL" id="KKN97290.1"/>
    </source>
</evidence>
<dbReference type="PROSITE" id="PS50949">
    <property type="entry name" value="HTH_GNTR"/>
    <property type="match status" value="1"/>
</dbReference>
<evidence type="ECO:0000256" key="1">
    <source>
        <dbReference type="ARBA" id="ARBA00023015"/>
    </source>
</evidence>
<dbReference type="AlphaFoldDB" id="A0A0F9UWA2"/>
<dbReference type="PANTHER" id="PTHR43537">
    <property type="entry name" value="TRANSCRIPTIONAL REGULATOR, GNTR FAMILY"/>
    <property type="match status" value="1"/>
</dbReference>
<comment type="caution">
    <text evidence="5">The sequence shown here is derived from an EMBL/GenBank/DDBJ whole genome shotgun (WGS) entry which is preliminary data.</text>
</comment>
<name>A0A0F9UWA2_9ZZZZ</name>
<dbReference type="Gene3D" id="1.20.120.530">
    <property type="entry name" value="GntR ligand-binding domain-like"/>
    <property type="match status" value="1"/>
</dbReference>
<keyword evidence="3" id="KW-0804">Transcription</keyword>
<accession>A0A0F9UWA2</accession>
<dbReference type="PANTHER" id="PTHR43537:SF50">
    <property type="entry name" value="TRANSCRIPTIONAL REGULATORY PROTEIN"/>
    <property type="match status" value="1"/>
</dbReference>
<dbReference type="GO" id="GO:0003677">
    <property type="term" value="F:DNA binding"/>
    <property type="evidence" value="ECO:0007669"/>
    <property type="project" value="UniProtKB-KW"/>
</dbReference>
<dbReference type="Pfam" id="PF07729">
    <property type="entry name" value="FCD"/>
    <property type="match status" value="1"/>
</dbReference>
<keyword evidence="2" id="KW-0238">DNA-binding</keyword>
<feature type="domain" description="HTH gntR-type" evidence="4">
    <location>
        <begin position="23"/>
        <end position="90"/>
    </location>
</feature>
<organism evidence="5">
    <name type="scientific">marine sediment metagenome</name>
    <dbReference type="NCBI Taxonomy" id="412755"/>
    <lineage>
        <taxon>unclassified sequences</taxon>
        <taxon>metagenomes</taxon>
        <taxon>ecological metagenomes</taxon>
    </lineage>
</organism>
<dbReference type="InterPro" id="IPR036390">
    <property type="entry name" value="WH_DNA-bd_sf"/>
</dbReference>
<dbReference type="Pfam" id="PF00392">
    <property type="entry name" value="GntR"/>
    <property type="match status" value="1"/>
</dbReference>
<evidence type="ECO:0000259" key="4">
    <source>
        <dbReference type="PROSITE" id="PS50949"/>
    </source>
</evidence>
<dbReference type="SMART" id="SM00895">
    <property type="entry name" value="FCD"/>
    <property type="match status" value="1"/>
</dbReference>
<sequence>MPFFGFAPNVNKFMQETAQPSHAGLVEKVANYLREHIVMDHFQPGQRLPERTLAVELQVSRTPMREALKILAAEGLVVISPNRGAVVADVSPADMKEKAYVLSVLEQAAAELTCAIASDDDIAELQALHYEMKAAFLRRDRQNYFRLNQDIHNRVVALSGNTTLIDMHANLSRQLYRVRYLSNQKNEKWATAMEEHEAIMAALEARDGERVGRELRNHLGKTWIKYTNGEAAPLV</sequence>
<dbReference type="SUPFAM" id="SSF48008">
    <property type="entry name" value="GntR ligand-binding domain-like"/>
    <property type="match status" value="1"/>
</dbReference>
<dbReference type="PRINTS" id="PR00035">
    <property type="entry name" value="HTHGNTR"/>
</dbReference>
<dbReference type="InterPro" id="IPR036388">
    <property type="entry name" value="WH-like_DNA-bd_sf"/>
</dbReference>
<dbReference type="SMART" id="SM00345">
    <property type="entry name" value="HTH_GNTR"/>
    <property type="match status" value="1"/>
</dbReference>
<evidence type="ECO:0000256" key="2">
    <source>
        <dbReference type="ARBA" id="ARBA00023125"/>
    </source>
</evidence>
<dbReference type="InterPro" id="IPR008920">
    <property type="entry name" value="TF_FadR/GntR_C"/>
</dbReference>
<keyword evidence="1" id="KW-0805">Transcription regulation</keyword>
<dbReference type="CDD" id="cd07377">
    <property type="entry name" value="WHTH_GntR"/>
    <property type="match status" value="1"/>
</dbReference>
<evidence type="ECO:0000256" key="3">
    <source>
        <dbReference type="ARBA" id="ARBA00023163"/>
    </source>
</evidence>
<protein>
    <recommendedName>
        <fullName evidence="4">HTH gntR-type domain-containing protein</fullName>
    </recommendedName>
</protein>
<dbReference type="InterPro" id="IPR011711">
    <property type="entry name" value="GntR_C"/>
</dbReference>
<proteinExistence type="predicted"/>